<dbReference type="InterPro" id="IPR032675">
    <property type="entry name" value="LRR_dom_sf"/>
</dbReference>
<feature type="coiled-coil region" evidence="1">
    <location>
        <begin position="30"/>
        <end position="75"/>
    </location>
</feature>
<feature type="region of interest" description="Disordered" evidence="2">
    <location>
        <begin position="649"/>
        <end position="679"/>
    </location>
</feature>
<comment type="caution">
    <text evidence="3">The sequence shown here is derived from an EMBL/GenBank/DDBJ whole genome shotgun (WGS) entry which is preliminary data.</text>
</comment>
<dbReference type="OrthoDB" id="3365698at2759"/>
<name>A0A8H5FQ56_9AGAR</name>
<dbReference type="EMBL" id="JAACJM010000122">
    <property type="protein sequence ID" value="KAF5344593.1"/>
    <property type="molecule type" value="Genomic_DNA"/>
</dbReference>
<keyword evidence="1" id="KW-0175">Coiled coil</keyword>
<reference evidence="3 4" key="1">
    <citation type="journal article" date="2020" name="ISME J.">
        <title>Uncovering the hidden diversity of litter-decomposition mechanisms in mushroom-forming fungi.</title>
        <authorList>
            <person name="Floudas D."/>
            <person name="Bentzer J."/>
            <person name="Ahren D."/>
            <person name="Johansson T."/>
            <person name="Persson P."/>
            <person name="Tunlid A."/>
        </authorList>
    </citation>
    <scope>NUCLEOTIDE SEQUENCE [LARGE SCALE GENOMIC DNA]</scope>
    <source>
        <strain evidence="3 4">CBS 291.85</strain>
    </source>
</reference>
<evidence type="ECO:0000256" key="2">
    <source>
        <dbReference type="SAM" id="MobiDB-lite"/>
    </source>
</evidence>
<protein>
    <recommendedName>
        <fullName evidence="5">F-box domain-containing protein</fullName>
    </recommendedName>
</protein>
<proteinExistence type="predicted"/>
<dbReference type="Gene3D" id="3.80.10.10">
    <property type="entry name" value="Ribonuclease Inhibitor"/>
    <property type="match status" value="1"/>
</dbReference>
<evidence type="ECO:0008006" key="5">
    <source>
        <dbReference type="Google" id="ProtNLM"/>
    </source>
</evidence>
<evidence type="ECO:0000313" key="4">
    <source>
        <dbReference type="Proteomes" id="UP000559256"/>
    </source>
</evidence>
<feature type="compositionally biased region" description="Basic and acidic residues" evidence="2">
    <location>
        <begin position="649"/>
        <end position="658"/>
    </location>
</feature>
<evidence type="ECO:0000313" key="3">
    <source>
        <dbReference type="EMBL" id="KAF5344593.1"/>
    </source>
</evidence>
<keyword evidence="4" id="KW-1185">Reference proteome</keyword>
<dbReference type="AlphaFoldDB" id="A0A8H5FQ56"/>
<organism evidence="3 4">
    <name type="scientific">Tetrapyrgos nigripes</name>
    <dbReference type="NCBI Taxonomy" id="182062"/>
    <lineage>
        <taxon>Eukaryota</taxon>
        <taxon>Fungi</taxon>
        <taxon>Dikarya</taxon>
        <taxon>Basidiomycota</taxon>
        <taxon>Agaricomycotina</taxon>
        <taxon>Agaricomycetes</taxon>
        <taxon>Agaricomycetidae</taxon>
        <taxon>Agaricales</taxon>
        <taxon>Marasmiineae</taxon>
        <taxon>Marasmiaceae</taxon>
        <taxon>Tetrapyrgos</taxon>
    </lineage>
</organism>
<sequence length="706" mass="79952">MTRILRTGRPVSKMEAIDIQNTVDDLDLAISRQKKDMQEVYQRHHEEEDEDEEALRKYEEKMANFKTSLEALQTKRKRFHSALSPIRMLHPEILSLIFITYFELYTSGNCFVEFDTSPIGKCKTSCGLTRLALVCAHWYEVLLETPRLWGTMTIDIGAGNKSLDDLTPAIMLHLARSKQAPLHVDFHFGGRGFSARFCHPPDLNSADGFLQIFAAEQSRWRHLRIDARIFSCPESEEQFDPEDRYFAPEVNPDSEDGDALARLVTKRMMLNLFNKPDIGGFTFPLLESLEVDGGQQGSPGDLDFIQHCPVLKHLSLSRYPPIFLLSLQNWNQITRLELKALDVDDMLEAILLCPNVVSVSVEISFKYVRLFDLYDDKDDPKTPPIHVVSSSIRDLAIRPFSSKEAEQSLTWERLDKLLQLLTCPSLHSFELAMTGFIRDDSGTIGPQRMKKLMSSWPGDTLLDFITRARTAVADNSSPDAESHSLRVLKLKDLPLTPENLLSILETIPSLLDLTIHEMKQLRSGQFGPGLDHHIPNNTLVDSFFEAMIIDGKRPVILPLLQRIELKLHISSHEKDIERLIRSRWEVAHDSNRSESHCVNPLQCAVIELIGDSDNQPRDWFAESESESGSGLYGIRDAGMLIKVAWETPGEREQGEKGRVVIPLKDTPGSEGDQKPQGLYDDDLDVDVDEYFTSRTVGKARGVGSFL</sequence>
<evidence type="ECO:0000256" key="1">
    <source>
        <dbReference type="SAM" id="Coils"/>
    </source>
</evidence>
<dbReference type="Proteomes" id="UP000559256">
    <property type="component" value="Unassembled WGS sequence"/>
</dbReference>
<accession>A0A8H5FQ56</accession>
<gene>
    <name evidence="3" type="ORF">D9758_013921</name>
</gene>